<evidence type="ECO:0000259" key="3">
    <source>
        <dbReference type="Pfam" id="PF00931"/>
    </source>
</evidence>
<feature type="domain" description="Subtilisin-like protease fibronectin type-III" evidence="4">
    <location>
        <begin position="5"/>
        <end position="87"/>
    </location>
</feature>
<accession>A0A3Q7INP5</accession>
<dbReference type="Gene3D" id="2.60.40.2310">
    <property type="match status" value="1"/>
</dbReference>
<keyword evidence="6" id="KW-1185">Reference proteome</keyword>
<sequence length="225" mass="25167">MRGPSMTVTRVVTDIGKDNSTYILAVRSPPGYVDIVPKTLCFSKLIEKHNFNITVTAQSSIVSRNEFSFGWYTWSDGVHMVRSPIVVSSSRGNLRSKPGKLRDELGGKRYLLVLYGLWGVELPIWDEFMDSLRGVNTSRGNCILVTARMKQVASTVAVDVHVLGKLAEDHCWSVFKQRAFVDGEVPEEMVSMENRIVEICQGLPLAASVLGDLLRNKKIQRCSIY</sequence>
<keyword evidence="2" id="KW-0611">Plant defense</keyword>
<dbReference type="InterPro" id="IPR042197">
    <property type="entry name" value="Apaf_helical"/>
</dbReference>
<evidence type="ECO:0008006" key="7">
    <source>
        <dbReference type="Google" id="ProtNLM"/>
    </source>
</evidence>
<evidence type="ECO:0000313" key="5">
    <source>
        <dbReference type="EnsemblPlants" id="Solyc10g086590.2.1"/>
    </source>
</evidence>
<dbReference type="Pfam" id="PF00931">
    <property type="entry name" value="NB-ARC"/>
    <property type="match status" value="1"/>
</dbReference>
<protein>
    <recommendedName>
        <fullName evidence="7">NB-ARC domain-containing protein</fullName>
    </recommendedName>
</protein>
<name>A0A3Q7INP5_SOLLC</name>
<evidence type="ECO:0000256" key="1">
    <source>
        <dbReference type="ARBA" id="ARBA00022614"/>
    </source>
</evidence>
<dbReference type="PANTHER" id="PTHR36766:SF70">
    <property type="entry name" value="DISEASE RESISTANCE PROTEIN RGA4"/>
    <property type="match status" value="1"/>
</dbReference>
<dbReference type="Gene3D" id="1.10.8.430">
    <property type="entry name" value="Helical domain of apoptotic protease-activating factors"/>
    <property type="match status" value="1"/>
</dbReference>
<dbReference type="Pfam" id="PF17766">
    <property type="entry name" value="fn3_6"/>
    <property type="match status" value="1"/>
</dbReference>
<evidence type="ECO:0000313" key="6">
    <source>
        <dbReference type="Proteomes" id="UP000004994"/>
    </source>
</evidence>
<dbReference type="PANTHER" id="PTHR36766">
    <property type="entry name" value="PLANT BROAD-SPECTRUM MILDEW RESISTANCE PROTEIN RPW8"/>
    <property type="match status" value="1"/>
</dbReference>
<dbReference type="InterPro" id="IPR027417">
    <property type="entry name" value="P-loop_NTPase"/>
</dbReference>
<dbReference type="InParanoid" id="A0A3Q7INP5"/>
<dbReference type="Gramene" id="Solyc10g086590.2.1">
    <property type="protein sequence ID" value="Solyc10g086590.2.1"/>
    <property type="gene ID" value="Solyc10g086590.2"/>
</dbReference>
<evidence type="ECO:0000256" key="2">
    <source>
        <dbReference type="ARBA" id="ARBA00022821"/>
    </source>
</evidence>
<reference evidence="5" key="1">
    <citation type="journal article" date="2012" name="Nature">
        <title>The tomato genome sequence provides insights into fleshy fruit evolution.</title>
        <authorList>
            <consortium name="Tomato Genome Consortium"/>
        </authorList>
    </citation>
    <scope>NUCLEOTIDE SEQUENCE [LARGE SCALE GENOMIC DNA]</scope>
    <source>
        <strain evidence="5">cv. Heinz 1706</strain>
    </source>
</reference>
<dbReference type="PaxDb" id="4081-Solyc10g086590.1.1"/>
<reference evidence="5" key="2">
    <citation type="submission" date="2019-01" db="UniProtKB">
        <authorList>
            <consortium name="EnsemblPlants"/>
        </authorList>
    </citation>
    <scope>IDENTIFICATION</scope>
    <source>
        <strain evidence="5">cv. Heinz 1706</strain>
    </source>
</reference>
<dbReference type="EnsemblPlants" id="Solyc10g086590.2.1">
    <property type="protein sequence ID" value="Solyc10g086590.2.1"/>
    <property type="gene ID" value="Solyc10g086590.2"/>
</dbReference>
<dbReference type="AlphaFoldDB" id="A0A3Q7INP5"/>
<feature type="domain" description="NB-ARC" evidence="3">
    <location>
        <begin position="97"/>
        <end position="180"/>
    </location>
</feature>
<dbReference type="STRING" id="4081.A0A3Q7INP5"/>
<organism evidence="5">
    <name type="scientific">Solanum lycopersicum</name>
    <name type="common">Tomato</name>
    <name type="synonym">Lycopersicon esculentum</name>
    <dbReference type="NCBI Taxonomy" id="4081"/>
    <lineage>
        <taxon>Eukaryota</taxon>
        <taxon>Viridiplantae</taxon>
        <taxon>Streptophyta</taxon>
        <taxon>Embryophyta</taxon>
        <taxon>Tracheophyta</taxon>
        <taxon>Spermatophyta</taxon>
        <taxon>Magnoliopsida</taxon>
        <taxon>eudicotyledons</taxon>
        <taxon>Gunneridae</taxon>
        <taxon>Pentapetalae</taxon>
        <taxon>asterids</taxon>
        <taxon>lamiids</taxon>
        <taxon>Solanales</taxon>
        <taxon>Solanaceae</taxon>
        <taxon>Solanoideae</taxon>
        <taxon>Solaneae</taxon>
        <taxon>Solanum</taxon>
        <taxon>Solanum subgen. Lycopersicon</taxon>
    </lineage>
</organism>
<dbReference type="GO" id="GO:0043531">
    <property type="term" value="F:ADP binding"/>
    <property type="evidence" value="ECO:0007669"/>
    <property type="project" value="InterPro"/>
</dbReference>
<keyword evidence="1" id="KW-0433">Leucine-rich repeat</keyword>
<evidence type="ECO:0000259" key="4">
    <source>
        <dbReference type="Pfam" id="PF17766"/>
    </source>
</evidence>
<dbReference type="InterPro" id="IPR041469">
    <property type="entry name" value="Subtilisin-like_FN3"/>
</dbReference>
<dbReference type="Proteomes" id="UP000004994">
    <property type="component" value="Chromosome 10"/>
</dbReference>
<dbReference type="GO" id="GO:0006952">
    <property type="term" value="P:defense response"/>
    <property type="evidence" value="ECO:0007669"/>
    <property type="project" value="UniProtKB-KW"/>
</dbReference>
<proteinExistence type="predicted"/>
<dbReference type="SUPFAM" id="SSF52540">
    <property type="entry name" value="P-loop containing nucleoside triphosphate hydrolases"/>
    <property type="match status" value="1"/>
</dbReference>
<dbReference type="InterPro" id="IPR002182">
    <property type="entry name" value="NB-ARC"/>
</dbReference>